<feature type="domain" description="MacB-like periplasmic core" evidence="8">
    <location>
        <begin position="496"/>
        <end position="664"/>
    </location>
</feature>
<keyword evidence="2" id="KW-1003">Cell membrane</keyword>
<proteinExistence type="predicted"/>
<feature type="domain" description="ABC3 transporter permease C-terminal" evidence="7">
    <location>
        <begin position="713"/>
        <end position="826"/>
    </location>
</feature>
<evidence type="ECO:0000259" key="7">
    <source>
        <dbReference type="Pfam" id="PF02687"/>
    </source>
</evidence>
<feature type="transmembrane region" description="Helical" evidence="6">
    <location>
        <begin position="439"/>
        <end position="460"/>
    </location>
</feature>
<comment type="subcellular location">
    <subcellularLocation>
        <location evidence="1">Cell membrane</location>
        <topology evidence="1">Multi-pass membrane protein</topology>
    </subcellularLocation>
</comment>
<dbReference type="STRING" id="1219043.SCH01S_21_01170"/>
<gene>
    <name evidence="9" type="ORF">SCH01S_21_01170</name>
</gene>
<keyword evidence="4 6" id="KW-1133">Transmembrane helix</keyword>
<feature type="transmembrane region" description="Helical" evidence="6">
    <location>
        <begin position="341"/>
        <end position="363"/>
    </location>
</feature>
<dbReference type="EMBL" id="BBWU01000021">
    <property type="protein sequence ID" value="GAO38930.1"/>
    <property type="molecule type" value="Genomic_DNA"/>
</dbReference>
<evidence type="ECO:0000259" key="8">
    <source>
        <dbReference type="Pfam" id="PF12704"/>
    </source>
</evidence>
<feature type="transmembrane region" description="Helical" evidence="6">
    <location>
        <begin position="20"/>
        <end position="41"/>
    </location>
</feature>
<dbReference type="OrthoDB" id="9770036at2"/>
<dbReference type="Pfam" id="PF02687">
    <property type="entry name" value="FtsX"/>
    <property type="match status" value="2"/>
</dbReference>
<dbReference type="Pfam" id="PF12704">
    <property type="entry name" value="MacB_PCD"/>
    <property type="match status" value="2"/>
</dbReference>
<protein>
    <submittedName>
        <fullName evidence="9">Putative ABC transporter permease protein</fullName>
    </submittedName>
</protein>
<dbReference type="PROSITE" id="PS51257">
    <property type="entry name" value="PROKAR_LIPOPROTEIN"/>
    <property type="match status" value="1"/>
</dbReference>
<organism evidence="9 10">
    <name type="scientific">Sphingomonas changbaiensis NBRC 104936</name>
    <dbReference type="NCBI Taxonomy" id="1219043"/>
    <lineage>
        <taxon>Bacteria</taxon>
        <taxon>Pseudomonadati</taxon>
        <taxon>Pseudomonadota</taxon>
        <taxon>Alphaproteobacteria</taxon>
        <taxon>Sphingomonadales</taxon>
        <taxon>Sphingomonadaceae</taxon>
        <taxon>Sphingomonas</taxon>
    </lineage>
</organism>
<evidence type="ECO:0000313" key="9">
    <source>
        <dbReference type="EMBL" id="GAO38930.1"/>
    </source>
</evidence>
<name>A0A0E9MPA0_9SPHN</name>
<feature type="transmembrane region" description="Helical" evidence="6">
    <location>
        <begin position="799"/>
        <end position="819"/>
    </location>
</feature>
<dbReference type="RefSeq" id="WP_046347758.1">
    <property type="nucleotide sequence ID" value="NZ_BBWU01000021.1"/>
</dbReference>
<evidence type="ECO:0000256" key="4">
    <source>
        <dbReference type="ARBA" id="ARBA00022989"/>
    </source>
</evidence>
<keyword evidence="3 6" id="KW-0812">Transmembrane</keyword>
<evidence type="ECO:0000256" key="5">
    <source>
        <dbReference type="ARBA" id="ARBA00023136"/>
    </source>
</evidence>
<feature type="transmembrane region" description="Helical" evidence="6">
    <location>
        <begin position="383"/>
        <end position="412"/>
    </location>
</feature>
<dbReference type="AlphaFoldDB" id="A0A0E9MPA0"/>
<sequence>MWRNYMTVGLRSLLKNRVYALINILGLAIGMAACLMILLFVRYEFSYDKWLPGAENVYEFQSWYKSHETGEEDKLQMTPFIAGQRLAKDFPQVEKEVYLFSTEPVFIDKGNATTIKDWVFTDGNLLDVLEFPLLQGSRNALDQVNAAVLTRSEAIKLFGTDQVLGRTLSVISRGKTWDFRIAGIMADLPKNSQFKATVIARIDIHAFNADYPDGLTCWGCQNGWVYVKLRPGADPKAIEAGLPAWEKRNIPDENSGEARFNAGDDQDWHLVNVRDIHLGEAQRASMTPGNDRKTIMTFAVIAVLILGMAVVNFTNLATARASQRAREVALRKVLGANRKQLIIQFVGESVLIATLAMLIALAMVELLVGPFSAFLDADIRLTYFGAGGIALPVIVLVLLVGVLGGLYPAFFLSRFQPASVLKANKSSAETPGTGRLRQALVVGQFAVSIGLIICTGVIYAQTVYARTVDPGYKRDHILQVDELSRYQLLGKTQSIVEATKHVPGVQAVGRTNIGVATTNNNNTGVLLQGNPRPVNIGIYQVDNGFKDAMGLQLIAGRWFDDARPMDEIAPSYPPDLSEEIALSRRGGNIVINELAAKRMGVKNPADAVGKTFQVAMFRDEAGLLPATVIGVVKDSRFRSIREPIDPIMFIDTPTGPHGQMIVRFQGDPATVREGVAKAWKSIATDVPFNAKFSEDIIQDLYKAEESRAAIFAAFALLAVIVGCLGLFGLAAFTAERRTKEIGIRKVLGARTRDIVQLLVWQFTRPVIIANLIAWPVAWWLMRDWLNKFDDRIALGPTPFVAAGVLALLIAVGTIAAHAIKVASANPIRALRYE</sequence>
<feature type="transmembrane region" description="Helical" evidence="6">
    <location>
        <begin position="754"/>
        <end position="779"/>
    </location>
</feature>
<evidence type="ECO:0000256" key="2">
    <source>
        <dbReference type="ARBA" id="ARBA00022475"/>
    </source>
</evidence>
<dbReference type="PANTHER" id="PTHR30572:SF18">
    <property type="entry name" value="ABC-TYPE MACROLIDE FAMILY EXPORT SYSTEM PERMEASE COMPONENT 2"/>
    <property type="match status" value="1"/>
</dbReference>
<dbReference type="GO" id="GO:0022857">
    <property type="term" value="F:transmembrane transporter activity"/>
    <property type="evidence" value="ECO:0007669"/>
    <property type="project" value="TreeGrafter"/>
</dbReference>
<keyword evidence="10" id="KW-1185">Reference proteome</keyword>
<feature type="domain" description="ABC3 transporter permease C-terminal" evidence="7">
    <location>
        <begin position="300"/>
        <end position="417"/>
    </location>
</feature>
<evidence type="ECO:0000256" key="1">
    <source>
        <dbReference type="ARBA" id="ARBA00004651"/>
    </source>
</evidence>
<dbReference type="InterPro" id="IPR003838">
    <property type="entry name" value="ABC3_permease_C"/>
</dbReference>
<feature type="transmembrane region" description="Helical" evidence="6">
    <location>
        <begin position="295"/>
        <end position="317"/>
    </location>
</feature>
<dbReference type="Proteomes" id="UP000033202">
    <property type="component" value="Unassembled WGS sequence"/>
</dbReference>
<accession>A0A0E9MPA0</accession>
<feature type="domain" description="MacB-like periplasmic core" evidence="8">
    <location>
        <begin position="21"/>
        <end position="242"/>
    </location>
</feature>
<keyword evidence="5 6" id="KW-0472">Membrane</keyword>
<evidence type="ECO:0000256" key="3">
    <source>
        <dbReference type="ARBA" id="ARBA00022692"/>
    </source>
</evidence>
<reference evidence="9 10" key="1">
    <citation type="submission" date="2015-04" db="EMBL/GenBank/DDBJ databases">
        <title>Whole genome shotgun sequence of Sphingomonas changbaiensis NBRC 104936.</title>
        <authorList>
            <person name="Katano-Makiyama Y."/>
            <person name="Hosoyama A."/>
            <person name="Hashimoto M."/>
            <person name="Noguchi M."/>
            <person name="Tsuchikane K."/>
            <person name="Ohji S."/>
            <person name="Yamazoe A."/>
            <person name="Ichikawa N."/>
            <person name="Kimura A."/>
            <person name="Fujita N."/>
        </authorList>
    </citation>
    <scope>NUCLEOTIDE SEQUENCE [LARGE SCALE GENOMIC DNA]</scope>
    <source>
        <strain evidence="9 10">NBRC 104936</strain>
    </source>
</reference>
<comment type="caution">
    <text evidence="9">The sequence shown here is derived from an EMBL/GenBank/DDBJ whole genome shotgun (WGS) entry which is preliminary data.</text>
</comment>
<dbReference type="InterPro" id="IPR050250">
    <property type="entry name" value="Macrolide_Exporter_MacB"/>
</dbReference>
<feature type="transmembrane region" description="Helical" evidence="6">
    <location>
        <begin position="708"/>
        <end position="733"/>
    </location>
</feature>
<dbReference type="PANTHER" id="PTHR30572">
    <property type="entry name" value="MEMBRANE COMPONENT OF TRANSPORTER-RELATED"/>
    <property type="match status" value="1"/>
</dbReference>
<evidence type="ECO:0000313" key="10">
    <source>
        <dbReference type="Proteomes" id="UP000033202"/>
    </source>
</evidence>
<dbReference type="InterPro" id="IPR025857">
    <property type="entry name" value="MacB_PCD"/>
</dbReference>
<evidence type="ECO:0000256" key="6">
    <source>
        <dbReference type="SAM" id="Phobius"/>
    </source>
</evidence>
<dbReference type="GO" id="GO:0005886">
    <property type="term" value="C:plasma membrane"/>
    <property type="evidence" value="ECO:0007669"/>
    <property type="project" value="UniProtKB-SubCell"/>
</dbReference>